<dbReference type="AlphaFoldDB" id="A0A5C7SFL5"/>
<feature type="domain" description="Ketoreductase" evidence="4">
    <location>
        <begin position="6"/>
        <end position="231"/>
    </location>
</feature>
<name>A0A5C7SFL5_THASP</name>
<keyword evidence="2" id="KW-0560">Oxidoreductase</keyword>
<evidence type="ECO:0000256" key="2">
    <source>
        <dbReference type="ARBA" id="ARBA00023002"/>
    </source>
</evidence>
<dbReference type="PROSITE" id="PS00061">
    <property type="entry name" value="ADH_SHORT"/>
    <property type="match status" value="1"/>
</dbReference>
<dbReference type="PRINTS" id="PR00081">
    <property type="entry name" value="GDHRDH"/>
</dbReference>
<dbReference type="Gene3D" id="3.40.50.720">
    <property type="entry name" value="NAD(P)-binding Rossmann-like Domain"/>
    <property type="match status" value="1"/>
</dbReference>
<evidence type="ECO:0000259" key="4">
    <source>
        <dbReference type="SMART" id="SM00822"/>
    </source>
</evidence>
<dbReference type="Pfam" id="PF00106">
    <property type="entry name" value="adh_short"/>
    <property type="match status" value="1"/>
</dbReference>
<evidence type="ECO:0000256" key="1">
    <source>
        <dbReference type="ARBA" id="ARBA00006484"/>
    </source>
</evidence>
<dbReference type="PANTHER" id="PTHR44196">
    <property type="entry name" value="DEHYDROGENASE/REDUCTASE SDR FAMILY MEMBER 7B"/>
    <property type="match status" value="1"/>
</dbReference>
<dbReference type="GO" id="GO:0016491">
    <property type="term" value="F:oxidoreductase activity"/>
    <property type="evidence" value="ECO:0007669"/>
    <property type="project" value="UniProtKB-KW"/>
</dbReference>
<dbReference type="PANTHER" id="PTHR44196:SF1">
    <property type="entry name" value="DEHYDROGENASE_REDUCTASE SDR FAMILY MEMBER 7B"/>
    <property type="match status" value="1"/>
</dbReference>
<dbReference type="InterPro" id="IPR020904">
    <property type="entry name" value="Sc_DH/Rdtase_CS"/>
</dbReference>
<dbReference type="Proteomes" id="UP000321192">
    <property type="component" value="Unassembled WGS sequence"/>
</dbReference>
<evidence type="ECO:0000256" key="3">
    <source>
        <dbReference type="RuleBase" id="RU000363"/>
    </source>
</evidence>
<dbReference type="InterPro" id="IPR002347">
    <property type="entry name" value="SDR_fam"/>
</dbReference>
<dbReference type="NCBIfam" id="NF006565">
    <property type="entry name" value="PRK09072.1"/>
    <property type="match status" value="1"/>
</dbReference>
<evidence type="ECO:0000313" key="5">
    <source>
        <dbReference type="EMBL" id="TXH82560.1"/>
    </source>
</evidence>
<evidence type="ECO:0000313" key="6">
    <source>
        <dbReference type="Proteomes" id="UP000321192"/>
    </source>
</evidence>
<comment type="caution">
    <text evidence="5">The sequence shown here is derived from an EMBL/GenBank/DDBJ whole genome shotgun (WGS) entry which is preliminary data.</text>
</comment>
<dbReference type="SUPFAM" id="SSF51735">
    <property type="entry name" value="NAD(P)-binding Rossmann-fold domains"/>
    <property type="match status" value="1"/>
</dbReference>
<dbReference type="CDD" id="cd05233">
    <property type="entry name" value="SDR_c"/>
    <property type="match status" value="1"/>
</dbReference>
<dbReference type="PRINTS" id="PR00080">
    <property type="entry name" value="SDRFAMILY"/>
</dbReference>
<dbReference type="InterPro" id="IPR036291">
    <property type="entry name" value="NAD(P)-bd_dom_sf"/>
</dbReference>
<accession>A0A5C7SFL5</accession>
<protein>
    <submittedName>
        <fullName evidence="5">SDR family oxidoreductase</fullName>
    </submittedName>
</protein>
<proteinExistence type="inferred from homology"/>
<organism evidence="5 6">
    <name type="scientific">Thauera aminoaromatica</name>
    <dbReference type="NCBI Taxonomy" id="164330"/>
    <lineage>
        <taxon>Bacteria</taxon>
        <taxon>Pseudomonadati</taxon>
        <taxon>Pseudomonadota</taxon>
        <taxon>Betaproteobacteria</taxon>
        <taxon>Rhodocyclales</taxon>
        <taxon>Zoogloeaceae</taxon>
        <taxon>Thauera</taxon>
    </lineage>
</organism>
<comment type="similarity">
    <text evidence="1 3">Belongs to the short-chain dehydrogenases/reductases (SDR) family.</text>
</comment>
<dbReference type="GO" id="GO:0016020">
    <property type="term" value="C:membrane"/>
    <property type="evidence" value="ECO:0007669"/>
    <property type="project" value="TreeGrafter"/>
</dbReference>
<dbReference type="SMART" id="SM00822">
    <property type="entry name" value="PKS_KR"/>
    <property type="match status" value="1"/>
</dbReference>
<dbReference type="RefSeq" id="WP_276659904.1">
    <property type="nucleotide sequence ID" value="NZ_JAYRXT010000152.1"/>
</dbReference>
<dbReference type="InterPro" id="IPR057326">
    <property type="entry name" value="KR_dom"/>
</dbReference>
<gene>
    <name evidence="5" type="ORF">E6Q80_15290</name>
</gene>
<sequence length="268" mass="28739">MELNGTRVLVTGASGGIGQALVEQLCAAGAQVLAVGRDADRLADAQERFPQALRRVVADLATIAGVDAVAAAARDLGGVDCVVQAAGLNRFGLVEQQDDDAIATQVALNLVAPMLLTRRLLPLLRERPRALLLFVGSTFGAIGYPGFAPYSATKFGLRGFAEALRRELADGPVRVLYLAPRATRTAMNASAVVEMNRALGVAMDPPQQVAAAIVQALRDESPERHLGWPEKFFARLNRLLPRVVDRALRGQLATIRRFAHSESEEIRS</sequence>
<reference evidence="5 6" key="1">
    <citation type="submission" date="2018-09" db="EMBL/GenBank/DDBJ databases">
        <title>Metagenome Assembled Genomes from an Advanced Water Purification Facility.</title>
        <authorList>
            <person name="Stamps B.W."/>
            <person name="Spear J.R."/>
        </authorList>
    </citation>
    <scope>NUCLEOTIDE SEQUENCE [LARGE SCALE GENOMIC DNA]</scope>
    <source>
        <strain evidence="5">Bin_27_1</strain>
    </source>
</reference>
<dbReference type="EMBL" id="SSFD01000239">
    <property type="protein sequence ID" value="TXH82560.1"/>
    <property type="molecule type" value="Genomic_DNA"/>
</dbReference>